<dbReference type="RefSeq" id="WP_266010570.1">
    <property type="nucleotide sequence ID" value="NZ_JAPFQP010000001.1"/>
</dbReference>
<dbReference type="Proteomes" id="UP001207116">
    <property type="component" value="Unassembled WGS sequence"/>
</dbReference>
<dbReference type="Pfam" id="PF13517">
    <property type="entry name" value="FG-GAP_3"/>
    <property type="match status" value="2"/>
</dbReference>
<accession>A0AAE3SMN1</accession>
<dbReference type="InterPro" id="IPR028994">
    <property type="entry name" value="Integrin_alpha_N"/>
</dbReference>
<keyword evidence="3" id="KW-1185">Reference proteome</keyword>
<dbReference type="SUPFAM" id="SSF69318">
    <property type="entry name" value="Integrin alpha N-terminal domain"/>
    <property type="match status" value="2"/>
</dbReference>
<organism evidence="2 3">
    <name type="scientific">Lentiprolixibacter aurantiacus</name>
    <dbReference type="NCBI Taxonomy" id="2993939"/>
    <lineage>
        <taxon>Bacteria</taxon>
        <taxon>Pseudomonadati</taxon>
        <taxon>Bacteroidota</taxon>
        <taxon>Flavobacteriia</taxon>
        <taxon>Flavobacteriales</taxon>
        <taxon>Flavobacteriaceae</taxon>
        <taxon>Lentiprolixibacter</taxon>
    </lineage>
</organism>
<comment type="caution">
    <text evidence="2">The sequence shown here is derived from an EMBL/GenBank/DDBJ whole genome shotgun (WGS) entry which is preliminary data.</text>
</comment>
<evidence type="ECO:0000256" key="1">
    <source>
        <dbReference type="ARBA" id="ARBA00022729"/>
    </source>
</evidence>
<dbReference type="PROSITE" id="PS51257">
    <property type="entry name" value="PROKAR_LIPOPROTEIN"/>
    <property type="match status" value="1"/>
</dbReference>
<reference evidence="2" key="1">
    <citation type="submission" date="2022-11" db="EMBL/GenBank/DDBJ databases">
        <title>The characterization of three novel Bacteroidetes species and genomic analysis of their roles in tidal elemental geochemical cycles.</title>
        <authorList>
            <person name="Ma K.-J."/>
        </authorList>
    </citation>
    <scope>NUCLEOTIDE SEQUENCE</scope>
    <source>
        <strain evidence="2">M415</strain>
    </source>
</reference>
<proteinExistence type="predicted"/>
<dbReference type="AlphaFoldDB" id="A0AAE3SMN1"/>
<evidence type="ECO:0000313" key="3">
    <source>
        <dbReference type="Proteomes" id="UP001207116"/>
    </source>
</evidence>
<dbReference type="PANTHER" id="PTHR46580:SF4">
    <property type="entry name" value="ATP_GTP-BINDING PROTEIN"/>
    <property type="match status" value="1"/>
</dbReference>
<dbReference type="EMBL" id="JAPFQP010000001">
    <property type="protein sequence ID" value="MCX2718471.1"/>
    <property type="molecule type" value="Genomic_DNA"/>
</dbReference>
<keyword evidence="1" id="KW-0732">Signal</keyword>
<dbReference type="Gene3D" id="2.130.10.130">
    <property type="entry name" value="Integrin alpha, N-terminal"/>
    <property type="match status" value="2"/>
</dbReference>
<evidence type="ECO:0000313" key="2">
    <source>
        <dbReference type="EMBL" id="MCX2718471.1"/>
    </source>
</evidence>
<dbReference type="PANTHER" id="PTHR46580">
    <property type="entry name" value="SENSOR KINASE-RELATED"/>
    <property type="match status" value="1"/>
</dbReference>
<gene>
    <name evidence="2" type="ORF">OO016_02540</name>
</gene>
<name>A0AAE3SMN1_9FLAO</name>
<dbReference type="InterPro" id="IPR013517">
    <property type="entry name" value="FG-GAP"/>
</dbReference>
<protein>
    <submittedName>
        <fullName evidence="2">VCBS repeat-containing protein</fullName>
    </submittedName>
</protein>
<sequence>MTRLSFLFTVVSFLTLLSCKDQGGRAVPAVNNTQIQNLWVDETATYLPITAEWTNRVEVADINGDRRIDLLFANGGNYSEPGDPETSRIFINQGPGKRFKEITADVFGENKYLSRVIKVSDVNQDGVPDIVLGATYQTQSQLYLGIGSGKFKNVTANHFPRVKASVGDIELGDVDGDGDLDMILSDWGPGSNMDNSGGRTMLWLNDGKGVFTNVTEAQMPNLLIQFSWDLEFFDFDNDFDLDIAVSCKRCATSRLFVNDGKGNFENQRLLPAYTNNYDFEVMDVNNDGFLDMVTINDGEIVKGERFSRREHVFLNQEGKRFIDATHALWPDSENIGEDDNNSVFLDYDSDGDPDFLISSLTGEDRLMENTGGGHFKLLQPVLKGAPTPLTLSMVLGDIDNDNRLDIIMGQGEGSEGIEERIFIGKNIPPDTAAPVISHYRISENQEEGTLIVEARIHDNKSPSMPHDWDSVSLSIGEAGNPIPMNWYGEYLWRASFPAPADGDILKICAVDYSKNEKCITTTLQSGPAKE</sequence>